<keyword evidence="2 7" id="KW-0285">Flavoprotein</keyword>
<comment type="caution">
    <text evidence="9">The sequence shown here is derived from an EMBL/GenBank/DDBJ whole genome shotgun (WGS) entry which is preliminary data.</text>
</comment>
<dbReference type="EMBL" id="QGDB01000001">
    <property type="protein sequence ID" value="PWL19487.1"/>
    <property type="molecule type" value="Genomic_DNA"/>
</dbReference>
<dbReference type="GO" id="GO:0010181">
    <property type="term" value="F:FMN binding"/>
    <property type="evidence" value="ECO:0007669"/>
    <property type="project" value="InterPro"/>
</dbReference>
<keyword evidence="3 7" id="KW-0288">FMN</keyword>
<dbReference type="InterPro" id="IPR013785">
    <property type="entry name" value="Aldolase_TIM"/>
</dbReference>
<comment type="similarity">
    <text evidence="5">Belongs to the FMN-dependent alpha-hydroxy acid dehydrogenase family.</text>
</comment>
<feature type="active site" description="Proton acceptor" evidence="6">
    <location>
        <position position="295"/>
    </location>
</feature>
<feature type="binding site" evidence="7">
    <location>
        <position position="295"/>
    </location>
    <ligand>
        <name>glyoxylate</name>
        <dbReference type="ChEBI" id="CHEBI:36655"/>
    </ligand>
</feature>
<dbReference type="CDD" id="cd02809">
    <property type="entry name" value="alpha_hydroxyacid_oxid_FMN"/>
    <property type="match status" value="1"/>
</dbReference>
<dbReference type="GO" id="GO:0009060">
    <property type="term" value="P:aerobic respiration"/>
    <property type="evidence" value="ECO:0007669"/>
    <property type="project" value="TreeGrafter"/>
</dbReference>
<feature type="binding site" evidence="7">
    <location>
        <position position="40"/>
    </location>
    <ligand>
        <name>glyoxylate</name>
        <dbReference type="ChEBI" id="CHEBI:36655"/>
    </ligand>
</feature>
<evidence type="ECO:0000256" key="6">
    <source>
        <dbReference type="PIRSR" id="PIRSR000138-1"/>
    </source>
</evidence>
<feature type="binding site" evidence="7">
    <location>
        <position position="146"/>
    </location>
    <ligand>
        <name>glyoxylate</name>
        <dbReference type="ChEBI" id="CHEBI:36655"/>
    </ligand>
</feature>
<dbReference type="GO" id="GO:0004459">
    <property type="term" value="F:L-lactate dehydrogenase (NAD+) activity"/>
    <property type="evidence" value="ECO:0007669"/>
    <property type="project" value="TreeGrafter"/>
</dbReference>
<evidence type="ECO:0000313" key="10">
    <source>
        <dbReference type="Proteomes" id="UP000245865"/>
    </source>
</evidence>
<dbReference type="SUPFAM" id="SSF51395">
    <property type="entry name" value="FMN-linked oxidoreductases"/>
    <property type="match status" value="1"/>
</dbReference>
<dbReference type="PANTHER" id="PTHR10578">
    <property type="entry name" value="S -2-HYDROXY-ACID OXIDASE-RELATED"/>
    <property type="match status" value="1"/>
</dbReference>
<keyword evidence="10" id="KW-1185">Reference proteome</keyword>
<gene>
    <name evidence="9" type="ORF">DKP76_02775</name>
</gene>
<dbReference type="PIRSF" id="PIRSF000138">
    <property type="entry name" value="Al-hdrx_acd_dh"/>
    <property type="match status" value="1"/>
</dbReference>
<evidence type="ECO:0000313" key="9">
    <source>
        <dbReference type="EMBL" id="PWL19487.1"/>
    </source>
</evidence>
<dbReference type="PANTHER" id="PTHR10578:SF107">
    <property type="entry name" value="2-HYDROXYACID OXIDASE 1"/>
    <property type="match status" value="1"/>
</dbReference>
<reference evidence="9 10" key="1">
    <citation type="submission" date="2018-05" db="EMBL/GenBank/DDBJ databases">
        <title>Comparative genomic sequence analysis between strain HN4 and CCM 8460T (Falsochrobactrum ovis) will provide more evidence to prove that HN4 is a new species of Falsochrobactrum.</title>
        <authorList>
            <person name="Lyu W."/>
            <person name="Sun L."/>
            <person name="Yao L."/>
        </authorList>
    </citation>
    <scope>NUCLEOTIDE SEQUENCE [LARGE SCALE GENOMIC DNA]</scope>
    <source>
        <strain evidence="9 10">HN4</strain>
    </source>
</reference>
<dbReference type="OrthoDB" id="9770452at2"/>
<dbReference type="Pfam" id="PF01070">
    <property type="entry name" value="FMN_dh"/>
    <property type="match status" value="1"/>
</dbReference>
<comment type="cofactor">
    <cofactor evidence="1">
        <name>FMN</name>
        <dbReference type="ChEBI" id="CHEBI:58210"/>
    </cofactor>
</comment>
<feature type="domain" description="FMN hydroxy acid dehydrogenase" evidence="8">
    <location>
        <begin position="14"/>
        <end position="399"/>
    </location>
</feature>
<accession>A0A316JBW2</accession>
<evidence type="ECO:0000256" key="4">
    <source>
        <dbReference type="ARBA" id="ARBA00023002"/>
    </source>
</evidence>
<feature type="binding site" evidence="7">
    <location>
        <position position="144"/>
    </location>
    <ligand>
        <name>FMN</name>
        <dbReference type="ChEBI" id="CHEBI:58210"/>
    </ligand>
</feature>
<evidence type="ECO:0000256" key="5">
    <source>
        <dbReference type="ARBA" id="ARBA00024042"/>
    </source>
</evidence>
<dbReference type="Gene3D" id="3.20.20.70">
    <property type="entry name" value="Aldolase class I"/>
    <property type="match status" value="1"/>
</dbReference>
<feature type="binding site" evidence="7">
    <location>
        <position position="298"/>
    </location>
    <ligand>
        <name>glyoxylate</name>
        <dbReference type="ChEBI" id="CHEBI:36655"/>
    </ligand>
</feature>
<dbReference type="InterPro" id="IPR037396">
    <property type="entry name" value="FMN_HAD"/>
</dbReference>
<feature type="binding site" evidence="7">
    <location>
        <begin position="349"/>
        <end position="350"/>
    </location>
    <ligand>
        <name>FMN</name>
        <dbReference type="ChEBI" id="CHEBI:58210"/>
    </ligand>
</feature>
<dbReference type="InterPro" id="IPR012133">
    <property type="entry name" value="Alpha-hydoxy_acid_DH_FMN"/>
</dbReference>
<feature type="binding site" evidence="7">
    <location>
        <position position="271"/>
    </location>
    <ligand>
        <name>FMN</name>
        <dbReference type="ChEBI" id="CHEBI:58210"/>
    </ligand>
</feature>
<evidence type="ECO:0000259" key="8">
    <source>
        <dbReference type="PROSITE" id="PS51349"/>
    </source>
</evidence>
<feature type="binding site" evidence="7">
    <location>
        <begin position="326"/>
        <end position="330"/>
    </location>
    <ligand>
        <name>FMN</name>
        <dbReference type="ChEBI" id="CHEBI:58210"/>
    </ligand>
</feature>
<dbReference type="Proteomes" id="UP000245865">
    <property type="component" value="Unassembled WGS sequence"/>
</dbReference>
<keyword evidence="4" id="KW-0560">Oxidoreductase</keyword>
<organism evidence="9 10">
    <name type="scientific">Falsochrobactrum shanghaiense</name>
    <dbReference type="NCBI Taxonomy" id="2201899"/>
    <lineage>
        <taxon>Bacteria</taxon>
        <taxon>Pseudomonadati</taxon>
        <taxon>Pseudomonadota</taxon>
        <taxon>Alphaproteobacteria</taxon>
        <taxon>Hyphomicrobiales</taxon>
        <taxon>Brucellaceae</taxon>
        <taxon>Falsochrobactrum</taxon>
    </lineage>
</organism>
<evidence type="ECO:0000256" key="1">
    <source>
        <dbReference type="ARBA" id="ARBA00001917"/>
    </source>
</evidence>
<dbReference type="InterPro" id="IPR000262">
    <property type="entry name" value="FMN-dep_DH"/>
</dbReference>
<dbReference type="RefSeq" id="WP_109704875.1">
    <property type="nucleotide sequence ID" value="NZ_QGDB01000001.1"/>
</dbReference>
<sequence>MTSFPAKAWPETMRYSPAFHDFDEMRARACKRLPHALFEYIDRGTEAETALSALHEGFGARRIVPRTLNAPSDPNIATRLFSTLRQCPFIIAPTALAGLVAFEGELIMARAAARAGVPFCVATQSSSSIDRIAKYAPDAELWFQLYVWRDREETWRLLERARRAGVTTLLLTVDTPASPKKVHNLHNGFGIPLKPSRRLVWDFIRHPGWVMTVAARYIAQGGLPSYAHYPVQARTSVARSISDPRFALETSFGADFLNELRNRWKGRLLVKGILAPEDGHIAAAAGCDGIVVSSHGGRNHDSAVTPLAALPAIRAAAGPEMAILADSGVRRGSDAAKLIGAGADGVLLGRAPLFGLAAAGQDGVIAAIECVREELRAFLSFSGVSQLTQLRHAVWQDER</sequence>
<feature type="binding site" evidence="7">
    <location>
        <position position="293"/>
    </location>
    <ligand>
        <name>FMN</name>
        <dbReference type="ChEBI" id="CHEBI:58210"/>
    </ligand>
</feature>
<name>A0A316JBW2_9HYPH</name>
<proteinExistence type="inferred from homology"/>
<feature type="binding site" evidence="7">
    <location>
        <begin position="93"/>
        <end position="95"/>
    </location>
    <ligand>
        <name>FMN</name>
        <dbReference type="ChEBI" id="CHEBI:58210"/>
    </ligand>
</feature>
<evidence type="ECO:0000256" key="2">
    <source>
        <dbReference type="ARBA" id="ARBA00022630"/>
    </source>
</evidence>
<dbReference type="AlphaFoldDB" id="A0A316JBW2"/>
<dbReference type="PROSITE" id="PS51349">
    <property type="entry name" value="FMN_HYDROXY_ACID_DH_2"/>
    <property type="match status" value="1"/>
</dbReference>
<evidence type="ECO:0000256" key="3">
    <source>
        <dbReference type="ARBA" id="ARBA00022643"/>
    </source>
</evidence>
<feature type="binding site" evidence="7">
    <location>
        <position position="172"/>
    </location>
    <ligand>
        <name>FMN</name>
        <dbReference type="ChEBI" id="CHEBI:58210"/>
    </ligand>
</feature>
<evidence type="ECO:0000256" key="7">
    <source>
        <dbReference type="PIRSR" id="PIRSR000138-2"/>
    </source>
</evidence>
<dbReference type="GO" id="GO:0005886">
    <property type="term" value="C:plasma membrane"/>
    <property type="evidence" value="ECO:0007669"/>
    <property type="project" value="TreeGrafter"/>
</dbReference>
<protein>
    <submittedName>
        <fullName evidence="9">Alpha-hydroxy-acid oxidizing enzyme</fullName>
    </submittedName>
</protein>